<dbReference type="NCBIfam" id="TIGR04183">
    <property type="entry name" value="Por_Secre_tail"/>
    <property type="match status" value="1"/>
</dbReference>
<evidence type="ECO:0000313" key="5">
    <source>
        <dbReference type="Proteomes" id="UP000023541"/>
    </source>
</evidence>
<dbReference type="eggNOG" id="COG3209">
    <property type="taxonomic scope" value="Bacteria"/>
</dbReference>
<dbReference type="STRING" id="1317122.ATO12_25155"/>
<keyword evidence="1 2" id="KW-0732">Signal</keyword>
<protein>
    <recommendedName>
        <fullName evidence="3">Secretion system C-terminal sorting domain-containing protein</fullName>
    </recommendedName>
</protein>
<keyword evidence="5" id="KW-1185">Reference proteome</keyword>
<dbReference type="RefSeq" id="WP_034245868.1">
    <property type="nucleotide sequence ID" value="NZ_AQRA01000009.1"/>
</dbReference>
<dbReference type="EMBL" id="AQRA01000009">
    <property type="protein sequence ID" value="EZH72225.1"/>
    <property type="molecule type" value="Genomic_DNA"/>
</dbReference>
<dbReference type="OrthoDB" id="7794186at2"/>
<dbReference type="InterPro" id="IPR026444">
    <property type="entry name" value="Secre_tail"/>
</dbReference>
<evidence type="ECO:0000259" key="3">
    <source>
        <dbReference type="Pfam" id="PF18962"/>
    </source>
</evidence>
<dbReference type="SUPFAM" id="SSF49299">
    <property type="entry name" value="PKD domain"/>
    <property type="match status" value="1"/>
</dbReference>
<dbReference type="Gene3D" id="2.60.40.10">
    <property type="entry name" value="Immunoglobulins"/>
    <property type="match status" value="4"/>
</dbReference>
<dbReference type="InterPro" id="IPR013783">
    <property type="entry name" value="Ig-like_fold"/>
</dbReference>
<organism evidence="4 5">
    <name type="scientific">Aquimarina atlantica</name>
    <dbReference type="NCBI Taxonomy" id="1317122"/>
    <lineage>
        <taxon>Bacteria</taxon>
        <taxon>Pseudomonadati</taxon>
        <taxon>Bacteroidota</taxon>
        <taxon>Flavobacteriia</taxon>
        <taxon>Flavobacteriales</taxon>
        <taxon>Flavobacteriaceae</taxon>
        <taxon>Aquimarina</taxon>
    </lineage>
</organism>
<dbReference type="InterPro" id="IPR025667">
    <property type="entry name" value="SprB_repeat"/>
</dbReference>
<evidence type="ECO:0000256" key="2">
    <source>
        <dbReference type="SAM" id="SignalP"/>
    </source>
</evidence>
<comment type="caution">
    <text evidence="4">The sequence shown here is derived from an EMBL/GenBank/DDBJ whole genome shotgun (WGS) entry which is preliminary data.</text>
</comment>
<reference evidence="4 5" key="1">
    <citation type="submission" date="2014-04" db="EMBL/GenBank/DDBJ databases">
        <title>Aquimarina sp. 22II-S11-z7 Genome Sequencing.</title>
        <authorList>
            <person name="Lai Q."/>
        </authorList>
    </citation>
    <scope>NUCLEOTIDE SEQUENCE [LARGE SCALE GENOMIC DNA]</scope>
    <source>
        <strain evidence="4 5">22II-S11-z7</strain>
    </source>
</reference>
<dbReference type="Pfam" id="PF18962">
    <property type="entry name" value="Por_Secre_tail"/>
    <property type="match status" value="1"/>
</dbReference>
<proteinExistence type="predicted"/>
<feature type="domain" description="Secretion system C-terminal sorting" evidence="3">
    <location>
        <begin position="1400"/>
        <end position="1477"/>
    </location>
</feature>
<evidence type="ECO:0000313" key="4">
    <source>
        <dbReference type="EMBL" id="EZH72225.1"/>
    </source>
</evidence>
<dbReference type="Pfam" id="PF13573">
    <property type="entry name" value="SprB"/>
    <property type="match status" value="2"/>
</dbReference>
<feature type="signal peptide" evidence="2">
    <location>
        <begin position="1"/>
        <end position="19"/>
    </location>
</feature>
<gene>
    <name evidence="4" type="ORF">ATO12_25155</name>
</gene>
<name>A0A023BQ79_9FLAO</name>
<sequence length="1478" mass="164007">MRKIILILILLSCIGHVKAQKYTVVVEGKVGKPGGSQSCGNNRGLLKIKLHYNNGTSETIHDKDGIGFMNTDYAYEKEFDVSNKVIAIEFDSRIERKSGGTCGGTRVQKKIDIDTYCGGKMYFNTNTNDVIYHALIPGNAFIAIYPKIELSYKEGNDIVEEYKICKSSKVGIEATTGFGANTNYKWSFFDEVGTKEVRPPELAELIKKRNAALGNLNRCKQLNPKDWERRCFREKEKYDEADAAYNEYINDPTKPNWITVPFGWRPIPDSNIQGKASILLGLSNLYPKISDQNQAIDNRIRVRADPGCLNPRSLSNILTIVYMPDLPKMTMVTPKNPSCATTNDGEFTITFNRPLNSNERINLSLEKKNPLGEYDPHSVAGVNKTNMPGTTFVWGNIEKGEYRVTFTGGKIGPEDVTYCHDDNSEEFTITSPPEIKFDATPTHPKCYVDKGKIVINVTSGSANQYSLDGTNWTGFTESGVTIEDLPPATYTVWVSKNGNCAVSKTDITINKATQIQHEEGDIIHPGKPEAEDASIRVNRVWGGNPKTEGVTKYYDATLVTEKGKTIGPFKAYTNGFSIEELPAGTHKIIYTDANQCTKEIKLSTLIDPKPIELTFTEERNCSNDNLGEITVKITGGYPKSTDPDALDNYDIIWYEEGEIFPYSNEATIMGEYGVLYTVEVKDFRKGYAKKERIQITKYSNIDSIDDKNITVTHNIIYGGKKGTIHIREITGGEPPYRINWERVDGEPFSAIGDKIIDLSAGEYIATINDATNKCPITKKITVNEPDELLVSIKESTPIPCYNGEGILSAKVTGGSLKYTYQWYKNGKKVVGEESDSYSNIEKGKYSVRVEDGVTFAEAFIDFQEPDILLLSKVSKVDASCFGEKNGKITLYPQGGTRPYYFSIDDKVTYISEDDLTGFTITGLGAGDYKVWLKDYNGCEILTPKSIKLGSPDEIIITKETITHATTVNGTNGSIILEKIVGGVGVYTYSWSKEGDAKFTSTTRDIKNLSAGKYTVAIQDKNSCTVAKTFEVGEPLPIKVTIDEETQILCYGDVIEEVIAVVEGGYPIISTPSDFEYRWYEVNSSGDVAINTDFSLDRLQNLKAGTYKVIVNDSEGASAEKVVTFTQPDELKVELAKEPTPIICYGETTGTIDITVKGGPKDEEGIYLPYVYSWTKAEDPDFVSTSEDLHNLAAGTYTVIVTDANECQVTMEVNIKSPVEMTVDLGEDTTLCVDQSLVLNATITDPDATYLWTSVDGYKSTEPVIEIRDSSIYTVVVTNAKGCTVSDSIFVDYLPKNISASFIASTQVFAGEKFVIVDNSDPIPNYVEWKFPEEAVVTYEDDNYAEAIFETPGEYEITLQTYLGLCTAMTTKTIVVVEKEIENEGEGEENPDIQSFIEYMVYPNPTTDGRFKVEVELQKSQPINVKVFNMINNTLIDSKSGEGNDTYTFDYDMSILPSGIYFVLLETSSASQVRKLVIE</sequence>
<dbReference type="Proteomes" id="UP000023541">
    <property type="component" value="Unassembled WGS sequence"/>
</dbReference>
<feature type="chain" id="PRO_5001515538" description="Secretion system C-terminal sorting domain-containing protein" evidence="2">
    <location>
        <begin position="20"/>
        <end position="1478"/>
    </location>
</feature>
<accession>A0A023BQ79</accession>
<evidence type="ECO:0000256" key="1">
    <source>
        <dbReference type="ARBA" id="ARBA00022729"/>
    </source>
</evidence>
<dbReference type="InterPro" id="IPR035986">
    <property type="entry name" value="PKD_dom_sf"/>
</dbReference>